<dbReference type="Gene3D" id="3.40.50.1010">
    <property type="entry name" value="5'-nuclease"/>
    <property type="match status" value="1"/>
</dbReference>
<proteinExistence type="predicted"/>
<evidence type="ECO:0000313" key="1">
    <source>
        <dbReference type="EMBL" id="MCZ9293977.1"/>
    </source>
</evidence>
<protein>
    <recommendedName>
        <fullName evidence="3">PIN domain-containing protein</fullName>
    </recommendedName>
</protein>
<evidence type="ECO:0000313" key="2">
    <source>
        <dbReference type="Proteomes" id="UP001146468"/>
    </source>
</evidence>
<organism evidence="1 2">
    <name type="scientific">Corynebacterium meitnerae</name>
    <dbReference type="NCBI Taxonomy" id="2913498"/>
    <lineage>
        <taxon>Bacteria</taxon>
        <taxon>Bacillati</taxon>
        <taxon>Actinomycetota</taxon>
        <taxon>Actinomycetes</taxon>
        <taxon>Mycobacteriales</taxon>
        <taxon>Corynebacteriaceae</taxon>
        <taxon>Corynebacterium</taxon>
    </lineage>
</organism>
<dbReference type="Proteomes" id="UP001146468">
    <property type="component" value="Unassembled WGS sequence"/>
</dbReference>
<dbReference type="AlphaFoldDB" id="A0A9X3RKJ2"/>
<dbReference type="RefSeq" id="WP_269965408.1">
    <property type="nucleotide sequence ID" value="NZ_JAKMUS010000007.1"/>
</dbReference>
<gene>
    <name evidence="1" type="ORF">L8U60_05695</name>
</gene>
<keyword evidence="2" id="KW-1185">Reference proteome</keyword>
<evidence type="ECO:0008006" key="3">
    <source>
        <dbReference type="Google" id="ProtNLM"/>
    </source>
</evidence>
<name>A0A9X3RKJ2_9CORY</name>
<accession>A0A9X3RKJ2</accession>
<dbReference type="EMBL" id="JAKMUS010000007">
    <property type="protein sequence ID" value="MCZ9293977.1"/>
    <property type="molecule type" value="Genomic_DNA"/>
</dbReference>
<reference evidence="1" key="1">
    <citation type="submission" date="2022-02" db="EMBL/GenBank/DDBJ databases">
        <title>Corynebacterium sp. from urogenital microbiome.</title>
        <authorList>
            <person name="Cappelli E.A."/>
            <person name="Ribeiro T.G."/>
            <person name="Peixe L."/>
        </authorList>
    </citation>
    <scope>NUCLEOTIDE SEQUENCE</scope>
    <source>
        <strain evidence="1">C8Ua_172</strain>
    </source>
</reference>
<sequence>MLNKIDVHERASQFFTTSCLLPDAVLDEASGFPDIEDLRKLRYPTTVELLRILMEVMTTIDIKDKRVVNLWKNKGAADPVLTAVVLHTREQQRDCFLKDKWVIVTDDGGVRYLAKKHDIEVLSGDHFRDILHERISS</sequence>
<comment type="caution">
    <text evidence="1">The sequence shown here is derived from an EMBL/GenBank/DDBJ whole genome shotgun (WGS) entry which is preliminary data.</text>
</comment>